<name>A0AAE0JZL1_9PEZI</name>
<dbReference type="EMBL" id="JAULSN010000007">
    <property type="protein sequence ID" value="KAK3367299.1"/>
    <property type="molecule type" value="Genomic_DNA"/>
</dbReference>
<keyword evidence="1" id="KW-0175">Coiled coil</keyword>
<evidence type="ECO:0000256" key="1">
    <source>
        <dbReference type="SAM" id="Coils"/>
    </source>
</evidence>
<sequence length="236" mass="26507">MGYQNKGNLHAMTPMSRELTPVPTSSARAHVTPGVQPEALGEQRSDPSHGKSEISTPEKREEDALNESASAHKKYEALKEQYDQVSRFYSILHRQYEDLRYHYNRLSTDISRAQDDRAGFHTALDEQRRLKETAEIRLRHANGELSALATQKTSELRARDDTINILQGTIDGKNAKIANLESELERRGKHAAEAIRGYEAVVAEVGHGNMDNSSIVVDIGEGAGEERRRKKPKQHN</sequence>
<evidence type="ECO:0008006" key="5">
    <source>
        <dbReference type="Google" id="ProtNLM"/>
    </source>
</evidence>
<dbReference type="Gene3D" id="1.10.287.1490">
    <property type="match status" value="1"/>
</dbReference>
<feature type="region of interest" description="Disordered" evidence="2">
    <location>
        <begin position="212"/>
        <end position="236"/>
    </location>
</feature>
<accession>A0AAE0JZL1</accession>
<evidence type="ECO:0000313" key="3">
    <source>
        <dbReference type="EMBL" id="KAK3367299.1"/>
    </source>
</evidence>
<feature type="coiled-coil region" evidence="1">
    <location>
        <begin position="124"/>
        <end position="183"/>
    </location>
</feature>
<dbReference type="Proteomes" id="UP001287356">
    <property type="component" value="Unassembled WGS sequence"/>
</dbReference>
<reference evidence="3" key="1">
    <citation type="journal article" date="2023" name="Mol. Phylogenet. Evol.">
        <title>Genome-scale phylogeny and comparative genomics of the fungal order Sordariales.</title>
        <authorList>
            <person name="Hensen N."/>
            <person name="Bonometti L."/>
            <person name="Westerberg I."/>
            <person name="Brannstrom I.O."/>
            <person name="Guillou S."/>
            <person name="Cros-Aarteil S."/>
            <person name="Calhoun S."/>
            <person name="Haridas S."/>
            <person name="Kuo A."/>
            <person name="Mondo S."/>
            <person name="Pangilinan J."/>
            <person name="Riley R."/>
            <person name="LaButti K."/>
            <person name="Andreopoulos B."/>
            <person name="Lipzen A."/>
            <person name="Chen C."/>
            <person name="Yan M."/>
            <person name="Daum C."/>
            <person name="Ng V."/>
            <person name="Clum A."/>
            <person name="Steindorff A."/>
            <person name="Ohm R.A."/>
            <person name="Martin F."/>
            <person name="Silar P."/>
            <person name="Natvig D.O."/>
            <person name="Lalanne C."/>
            <person name="Gautier V."/>
            <person name="Ament-Velasquez S.L."/>
            <person name="Kruys A."/>
            <person name="Hutchinson M.I."/>
            <person name="Powell A.J."/>
            <person name="Barry K."/>
            <person name="Miller A.N."/>
            <person name="Grigoriev I.V."/>
            <person name="Debuchy R."/>
            <person name="Gladieux P."/>
            <person name="Hiltunen Thoren M."/>
            <person name="Johannesson H."/>
        </authorList>
    </citation>
    <scope>NUCLEOTIDE SEQUENCE</scope>
    <source>
        <strain evidence="3">CBS 958.72</strain>
    </source>
</reference>
<gene>
    <name evidence="3" type="ORF">B0T24DRAFT_597125</name>
</gene>
<protein>
    <recommendedName>
        <fullName evidence="5">SWI5-dependent HO expression protein 3</fullName>
    </recommendedName>
</protein>
<reference evidence="3" key="2">
    <citation type="submission" date="2023-06" db="EMBL/GenBank/DDBJ databases">
        <authorList>
            <consortium name="Lawrence Berkeley National Laboratory"/>
            <person name="Haridas S."/>
            <person name="Hensen N."/>
            <person name="Bonometti L."/>
            <person name="Westerberg I."/>
            <person name="Brannstrom I.O."/>
            <person name="Guillou S."/>
            <person name="Cros-Aarteil S."/>
            <person name="Calhoun S."/>
            <person name="Kuo A."/>
            <person name="Mondo S."/>
            <person name="Pangilinan J."/>
            <person name="Riley R."/>
            <person name="Labutti K."/>
            <person name="Andreopoulos B."/>
            <person name="Lipzen A."/>
            <person name="Chen C."/>
            <person name="Yanf M."/>
            <person name="Daum C."/>
            <person name="Ng V."/>
            <person name="Clum A."/>
            <person name="Steindorff A."/>
            <person name="Ohm R."/>
            <person name="Martin F."/>
            <person name="Silar P."/>
            <person name="Natvig D."/>
            <person name="Lalanne C."/>
            <person name="Gautier V."/>
            <person name="Ament-Velasquez S.L."/>
            <person name="Kruys A."/>
            <person name="Hutchinson M.I."/>
            <person name="Powell A.J."/>
            <person name="Barry K."/>
            <person name="Miller A.N."/>
            <person name="Grigoriev I.V."/>
            <person name="Debuchy R."/>
            <person name="Gladieux P."/>
            <person name="Thoren M.H."/>
            <person name="Johannesson H."/>
        </authorList>
    </citation>
    <scope>NUCLEOTIDE SEQUENCE</scope>
    <source>
        <strain evidence="3">CBS 958.72</strain>
    </source>
</reference>
<feature type="region of interest" description="Disordered" evidence="2">
    <location>
        <begin position="1"/>
        <end position="70"/>
    </location>
</feature>
<evidence type="ECO:0000256" key="2">
    <source>
        <dbReference type="SAM" id="MobiDB-lite"/>
    </source>
</evidence>
<evidence type="ECO:0000313" key="4">
    <source>
        <dbReference type="Proteomes" id="UP001287356"/>
    </source>
</evidence>
<comment type="caution">
    <text evidence="3">The sequence shown here is derived from an EMBL/GenBank/DDBJ whole genome shotgun (WGS) entry which is preliminary data.</text>
</comment>
<keyword evidence="4" id="KW-1185">Reference proteome</keyword>
<proteinExistence type="predicted"/>
<feature type="compositionally biased region" description="Basic and acidic residues" evidence="2">
    <location>
        <begin position="41"/>
        <end position="63"/>
    </location>
</feature>
<organism evidence="3 4">
    <name type="scientific">Lasiosphaeria ovina</name>
    <dbReference type="NCBI Taxonomy" id="92902"/>
    <lineage>
        <taxon>Eukaryota</taxon>
        <taxon>Fungi</taxon>
        <taxon>Dikarya</taxon>
        <taxon>Ascomycota</taxon>
        <taxon>Pezizomycotina</taxon>
        <taxon>Sordariomycetes</taxon>
        <taxon>Sordariomycetidae</taxon>
        <taxon>Sordariales</taxon>
        <taxon>Lasiosphaeriaceae</taxon>
        <taxon>Lasiosphaeria</taxon>
    </lineage>
</organism>
<dbReference type="AlphaFoldDB" id="A0AAE0JZL1"/>